<accession>X0UJQ7</accession>
<protein>
    <submittedName>
        <fullName evidence="2">Uncharacterized protein</fullName>
    </submittedName>
</protein>
<keyword evidence="1" id="KW-0812">Transmembrane</keyword>
<dbReference type="AlphaFoldDB" id="X0UJQ7"/>
<evidence type="ECO:0000256" key="1">
    <source>
        <dbReference type="SAM" id="Phobius"/>
    </source>
</evidence>
<reference evidence="2" key="1">
    <citation type="journal article" date="2014" name="Front. Microbiol.">
        <title>High frequency of phylogenetically diverse reductive dehalogenase-homologous genes in deep subseafloor sedimentary metagenomes.</title>
        <authorList>
            <person name="Kawai M."/>
            <person name="Futagami T."/>
            <person name="Toyoda A."/>
            <person name="Takaki Y."/>
            <person name="Nishi S."/>
            <person name="Hori S."/>
            <person name="Arai W."/>
            <person name="Tsubouchi T."/>
            <person name="Morono Y."/>
            <person name="Uchiyama I."/>
            <person name="Ito T."/>
            <person name="Fujiyama A."/>
            <person name="Inagaki F."/>
            <person name="Takami H."/>
        </authorList>
    </citation>
    <scope>NUCLEOTIDE SEQUENCE</scope>
    <source>
        <strain evidence="2">Expedition CK06-06</strain>
    </source>
</reference>
<comment type="caution">
    <text evidence="2">The sequence shown here is derived from an EMBL/GenBank/DDBJ whole genome shotgun (WGS) entry which is preliminary data.</text>
</comment>
<feature type="non-terminal residue" evidence="2">
    <location>
        <position position="124"/>
    </location>
</feature>
<name>X0UJQ7_9ZZZZ</name>
<feature type="transmembrane region" description="Helical" evidence="1">
    <location>
        <begin position="44"/>
        <end position="69"/>
    </location>
</feature>
<organism evidence="2">
    <name type="scientific">marine sediment metagenome</name>
    <dbReference type="NCBI Taxonomy" id="412755"/>
    <lineage>
        <taxon>unclassified sequences</taxon>
        <taxon>metagenomes</taxon>
        <taxon>ecological metagenomes</taxon>
    </lineage>
</organism>
<sequence length="124" mass="14382">MKGGRTILLDIKELMELKERKKNYYLKKLLSFIYKFLANKKKKILFSLIILVAFLLIGVFIGLMLSVFFGTFDEILSKNALELENEEIKQENQGQLKLSSVRNINAFFQESLPSQKKISIYIGN</sequence>
<proteinExistence type="predicted"/>
<evidence type="ECO:0000313" key="2">
    <source>
        <dbReference type="EMBL" id="GAG00588.1"/>
    </source>
</evidence>
<gene>
    <name evidence="2" type="ORF">S01H1_39697</name>
</gene>
<keyword evidence="1" id="KW-1133">Transmembrane helix</keyword>
<keyword evidence="1" id="KW-0472">Membrane</keyword>
<dbReference type="EMBL" id="BARS01025081">
    <property type="protein sequence ID" value="GAG00588.1"/>
    <property type="molecule type" value="Genomic_DNA"/>
</dbReference>